<dbReference type="PANTHER" id="PTHR34512:SF30">
    <property type="entry name" value="OUTER MEMBRANE PROTEIN ASSEMBLY FACTOR BAMB"/>
    <property type="match status" value="1"/>
</dbReference>
<name>A0A5K7X472_9BACT</name>
<evidence type="ECO:0000256" key="2">
    <source>
        <dbReference type="SAM" id="SignalP"/>
    </source>
</evidence>
<dbReference type="Gene3D" id="2.40.10.480">
    <property type="match status" value="1"/>
</dbReference>
<dbReference type="Proteomes" id="UP000326837">
    <property type="component" value="Chromosome"/>
</dbReference>
<gene>
    <name evidence="4" type="ORF">PLANPX_0229</name>
</gene>
<dbReference type="SMART" id="SM00564">
    <property type="entry name" value="PQQ"/>
    <property type="match status" value="4"/>
</dbReference>
<dbReference type="Pfam" id="PF13360">
    <property type="entry name" value="PQQ_2"/>
    <property type="match status" value="2"/>
</dbReference>
<proteinExistence type="predicted"/>
<keyword evidence="5" id="KW-1185">Reference proteome</keyword>
<feature type="signal peptide" evidence="2">
    <location>
        <begin position="1"/>
        <end position="37"/>
    </location>
</feature>
<dbReference type="InterPro" id="IPR018391">
    <property type="entry name" value="PQQ_b-propeller_rpt"/>
</dbReference>
<feature type="compositionally biased region" description="Low complexity" evidence="1">
    <location>
        <begin position="40"/>
        <end position="51"/>
    </location>
</feature>
<organism evidence="4 5">
    <name type="scientific">Lacipirellula parvula</name>
    <dbReference type="NCBI Taxonomy" id="2650471"/>
    <lineage>
        <taxon>Bacteria</taxon>
        <taxon>Pseudomonadati</taxon>
        <taxon>Planctomycetota</taxon>
        <taxon>Planctomycetia</taxon>
        <taxon>Pirellulales</taxon>
        <taxon>Lacipirellulaceae</taxon>
        <taxon>Lacipirellula</taxon>
    </lineage>
</organism>
<dbReference type="Gene3D" id="2.130.10.10">
    <property type="entry name" value="YVTN repeat-like/Quinoprotein amine dehydrogenase"/>
    <property type="match status" value="1"/>
</dbReference>
<keyword evidence="2" id="KW-0732">Signal</keyword>
<dbReference type="RefSeq" id="WP_172991779.1">
    <property type="nucleotide sequence ID" value="NZ_AP021861.1"/>
</dbReference>
<dbReference type="PANTHER" id="PTHR34512">
    <property type="entry name" value="CELL SURFACE PROTEIN"/>
    <property type="match status" value="1"/>
</dbReference>
<feature type="domain" description="Pyrrolo-quinoline quinone repeat" evidence="3">
    <location>
        <begin position="139"/>
        <end position="347"/>
    </location>
</feature>
<dbReference type="EMBL" id="AP021861">
    <property type="protein sequence ID" value="BBO30617.1"/>
    <property type="molecule type" value="Genomic_DNA"/>
</dbReference>
<evidence type="ECO:0000313" key="5">
    <source>
        <dbReference type="Proteomes" id="UP000326837"/>
    </source>
</evidence>
<dbReference type="InterPro" id="IPR015943">
    <property type="entry name" value="WD40/YVTN_repeat-like_dom_sf"/>
</dbReference>
<dbReference type="KEGG" id="lpav:PLANPX_0229"/>
<evidence type="ECO:0000313" key="4">
    <source>
        <dbReference type="EMBL" id="BBO30617.1"/>
    </source>
</evidence>
<feature type="domain" description="Pyrrolo-quinoline quinone repeat" evidence="3">
    <location>
        <begin position="352"/>
        <end position="478"/>
    </location>
</feature>
<evidence type="ECO:0000259" key="3">
    <source>
        <dbReference type="Pfam" id="PF13360"/>
    </source>
</evidence>
<dbReference type="InterPro" id="IPR002372">
    <property type="entry name" value="PQQ_rpt_dom"/>
</dbReference>
<reference evidence="5" key="1">
    <citation type="submission" date="2019-10" db="EMBL/GenBank/DDBJ databases">
        <title>Lacipirellula parvula gen. nov., sp. nov., representing a lineage of planctomycetes widespread in freshwater anoxic habitats, and description of the family Lacipirellulaceae.</title>
        <authorList>
            <person name="Dedysh S.N."/>
            <person name="Kulichevskaya I.S."/>
            <person name="Beletsky A.V."/>
            <person name="Rakitin A.L."/>
            <person name="Mardanov A.V."/>
            <person name="Ivanova A.A."/>
            <person name="Saltykova V.X."/>
            <person name="Rijpstra W.I.C."/>
            <person name="Sinninghe Damste J.S."/>
            <person name="Ravin N.V."/>
        </authorList>
    </citation>
    <scope>NUCLEOTIDE SEQUENCE [LARGE SCALE GENOMIC DNA]</scope>
    <source>
        <strain evidence="5">PX69</strain>
    </source>
</reference>
<dbReference type="InterPro" id="IPR011047">
    <property type="entry name" value="Quinoprotein_ADH-like_sf"/>
</dbReference>
<accession>A0A5K7X472</accession>
<protein>
    <recommendedName>
        <fullName evidence="3">Pyrrolo-quinoline quinone repeat domain-containing protein</fullName>
    </recommendedName>
</protein>
<dbReference type="SUPFAM" id="SSF50998">
    <property type="entry name" value="Quinoprotein alcohol dehydrogenase-like"/>
    <property type="match status" value="1"/>
</dbReference>
<feature type="chain" id="PRO_5025024161" description="Pyrrolo-quinoline quinone repeat domain-containing protein" evidence="2">
    <location>
        <begin position="38"/>
        <end position="795"/>
    </location>
</feature>
<dbReference type="AlphaFoldDB" id="A0A5K7X472"/>
<dbReference type="Gene3D" id="2.60.120.560">
    <property type="entry name" value="Exo-inulinase, domain 1"/>
    <property type="match status" value="1"/>
</dbReference>
<sequence>MTLRPFGFAATSWTFTRPLAALLTASALLAASNASRAQDAAAKPAAAPAADQEPKPEPPKEIGTAAPIDPMDWANWRGPQQDSISTEKNLIEKWNPKGGEKSNLLWKRSDLGTRSTPIVLRGKLYVTVRDKPGTADEGEKVVCVDAATGERIWECRLDVYLSDVPDTRLGWSNVVGDPETGLIYAQGVGGLFACIDGETGKIVWSRNLVEEFGTITTYGGRTNNPIMFDDMVLISAILVSWGDTPDFDGLARPAHRFMAFEKKTGELRWLAGTTISPPDTNYSTPVAKVVGGEAQLIFGGADGKVWSLQPRTGKQLWNFPLSQRSINASPIVIDKTVYIGHSEENLVGSTQGAVVALDATLRGDIAGKEKWIQYTLMAGKSSPVMVDDRLWIVTDGAKLQVLDPATGELVGKKALGTVMRSTPIYADGKVYLCTNSGIWYTLKPKPDGADVLLKLRLSQADQNDGSPIVSHGRIYLPTSEGLYCIGNKNVEPSADPLPTPEQEPPVTADEKPATVLLSPYDATLAPEGTQKFTARLYNARGQFLKIATPEEVKFTVQGPGEVAADGTYTASKRDGHTGSLVLATVGTLKAKARVRLVPPLPWQFDFEKEKDMPLSWVGGRIRYVIEDLEGNKVAKKLDVLPTPTNPKNQLGTRSQLFMGPSSMQDYTIQADFRLTEKNGRMPDVGVNNSGYTASLRAGDRKLRLYSWLAHDHRTAAEIDFDPQPGVWYRLKLRVEQKDGTADVKAKVWLRDQDEPKDWSVQMVDKSPIKAGSPGIYGQAQEAEFYMDNISITANE</sequence>
<evidence type="ECO:0000256" key="1">
    <source>
        <dbReference type="SAM" id="MobiDB-lite"/>
    </source>
</evidence>
<feature type="region of interest" description="Disordered" evidence="1">
    <location>
        <begin position="40"/>
        <end position="80"/>
    </location>
</feature>